<sequence>MEDCVVNLKKLLLLIIVITSIFTSYIFSFSINAIANDNRTIRIAYPIQKGLTEIDEQGNYYGYTYEYLLEIAQYTGWNYEFVQVPGDINESITKLMKMLENGEIDIMGGTLYNESLQKIYNYAGNSYGVANTVLQALYENTDIDNIMSSQGVKKIRIAVIENSDTRLKELDEYCKMNLMSPELVYCKTNEEQLEALKNGKADVLLNVSMNPIEDVRTVAKFSSRPFYFITPKGSTDLTQRLNSAINNIEQKDPYFSTTLYEKYFTPENNQMFLSDEETNYIKDTEKLKVGVLLNKPPFQNIDKNTGELKGISIDLLNHICDLTGLEFELVPIKSQKDLEKMTKNHEIEIVAGIIYDYEYSRKHNIIMSRPFVSTQYAMMINNKLNENSLDGKCLALTRGLNYEGQFKENIVWYDTLEECIEAVNKGDVDYTYGEGYSMQYYMNQPKYKNVRLVPQTYEAQSICFGIIKKDKQELLNIFNKAITSISSEKMQSIVYQNTTYRQDFSLLYIMQQNPIETIFIVASLLICIIGFMAFGLHTRTSMNEKISLELKKHTQLYEMTSEYFFEYDYKQDKLIISMPEKGIETYYGLDKNDRESENNNNIANEIDKIRREYNKKFFDVIKSQENGTTEMYSIVFDDTFHWIRITSKIIYNDRKIPMYVIGKISNIDYEKEEKNRLLDKVQRDSLTNIYNAAYIRKLTAQNLLNLSTEKNGALLIIDIDYFKSINDTYGHLVGDKILIDVAKVLDESFTKDDIVGRLGGDEFSVYINDIINNEELINKCNDVYNRIHLIKLPNGKSLSISMGVVIAKCGQEYDELYQIADNALYDSKREGRNRFKIV</sequence>
<dbReference type="InterPro" id="IPR000160">
    <property type="entry name" value="GGDEF_dom"/>
</dbReference>
<keyword evidence="1" id="KW-0812">Transmembrane</keyword>
<accession>D5Q0T7</accession>
<dbReference type="SMART" id="SM00062">
    <property type="entry name" value="PBPb"/>
    <property type="match status" value="2"/>
</dbReference>
<dbReference type="AlphaFoldDB" id="D5Q0T7"/>
<evidence type="ECO:0000313" key="3">
    <source>
        <dbReference type="EMBL" id="EFH08379.1"/>
    </source>
</evidence>
<name>D5Q0T7_CLODI</name>
<dbReference type="HOGENOM" id="CLU_017954_0_0_9"/>
<gene>
    <name evidence="3" type="ORF">HMPREF0220_0519</name>
</gene>
<dbReference type="InterPro" id="IPR043128">
    <property type="entry name" value="Rev_trsase/Diguanyl_cyclase"/>
</dbReference>
<dbReference type="PANTHER" id="PTHR45138:SF9">
    <property type="entry name" value="DIGUANYLATE CYCLASE DGCM-RELATED"/>
    <property type="match status" value="1"/>
</dbReference>
<dbReference type="SMART" id="SM00267">
    <property type="entry name" value="GGDEF"/>
    <property type="match status" value="1"/>
</dbReference>
<evidence type="ECO:0000313" key="4">
    <source>
        <dbReference type="Proteomes" id="UP000003227"/>
    </source>
</evidence>
<feature type="transmembrane region" description="Helical" evidence="1">
    <location>
        <begin position="12"/>
        <end position="35"/>
    </location>
</feature>
<evidence type="ECO:0000256" key="1">
    <source>
        <dbReference type="SAM" id="Phobius"/>
    </source>
</evidence>
<keyword evidence="1" id="KW-1133">Transmembrane helix</keyword>
<dbReference type="InterPro" id="IPR001638">
    <property type="entry name" value="Solute-binding_3/MltF_N"/>
</dbReference>
<evidence type="ECO:0000259" key="2">
    <source>
        <dbReference type="PROSITE" id="PS50887"/>
    </source>
</evidence>
<protein>
    <submittedName>
        <fullName evidence="3">Diguanylate cyclase (GGDEF) domain protein</fullName>
    </submittedName>
</protein>
<dbReference type="Gene3D" id="3.40.190.10">
    <property type="entry name" value="Periplasmic binding protein-like II"/>
    <property type="match status" value="4"/>
</dbReference>
<dbReference type="Proteomes" id="UP000003227">
    <property type="component" value="Unassembled WGS sequence"/>
</dbReference>
<dbReference type="Gene3D" id="3.30.70.270">
    <property type="match status" value="1"/>
</dbReference>
<dbReference type="GO" id="GO:1902201">
    <property type="term" value="P:negative regulation of bacterial-type flagellum-dependent cell motility"/>
    <property type="evidence" value="ECO:0007669"/>
    <property type="project" value="TreeGrafter"/>
</dbReference>
<feature type="domain" description="GGDEF" evidence="2">
    <location>
        <begin position="710"/>
        <end position="838"/>
    </location>
</feature>
<dbReference type="InterPro" id="IPR029787">
    <property type="entry name" value="Nucleotide_cyclase"/>
</dbReference>
<reference evidence="3 4" key="1">
    <citation type="submission" date="2010-05" db="EMBL/GenBank/DDBJ databases">
        <authorList>
            <person name="Qin X."/>
            <person name="Bachman B."/>
            <person name="Battles P."/>
            <person name="Bell A."/>
            <person name="Bess C."/>
            <person name="Bickham C."/>
            <person name="Chaboub L."/>
            <person name="Chen D."/>
            <person name="Coyle M."/>
            <person name="Deiros D.R."/>
            <person name="Dinh H."/>
            <person name="Forbes L."/>
            <person name="Fowler G."/>
            <person name="Francisco L."/>
            <person name="Fu Q."/>
            <person name="Gubbala S."/>
            <person name="Hale W."/>
            <person name="Han Y."/>
            <person name="Hemphill L."/>
            <person name="Highlander S.K."/>
            <person name="Hirani K."/>
            <person name="Hogues M."/>
            <person name="Jackson L."/>
            <person name="Jakkamsetti A."/>
            <person name="Javaid M."/>
            <person name="Jiang H."/>
            <person name="Korchina V."/>
            <person name="Kovar C."/>
            <person name="Lara F."/>
            <person name="Lee S."/>
            <person name="Mata R."/>
            <person name="Mathew T."/>
            <person name="Moen C."/>
            <person name="Morales K."/>
            <person name="Munidasa M."/>
            <person name="Nazareth L."/>
            <person name="Ngo R."/>
            <person name="Nguyen L."/>
            <person name="Okwuonu G."/>
            <person name="Ongeri F."/>
            <person name="Patil S."/>
            <person name="Petrosino J."/>
            <person name="Pham C."/>
            <person name="Pham P."/>
            <person name="Pu L.-L."/>
            <person name="Puazo M."/>
            <person name="Raj R."/>
            <person name="Reid J."/>
            <person name="Rouhana J."/>
            <person name="Saada N."/>
            <person name="Shang Y."/>
            <person name="Simmons D."/>
            <person name="Thornton R."/>
            <person name="Warren J."/>
            <person name="Weissenberger G."/>
            <person name="Zhang J."/>
            <person name="Zhang L."/>
            <person name="Zhou C."/>
            <person name="Zhu D."/>
            <person name="Muzny D."/>
            <person name="Worley K."/>
            <person name="Gibbs R."/>
        </authorList>
    </citation>
    <scope>NUCLEOTIDE SEQUENCE [LARGE SCALE GENOMIC DNA]</scope>
    <source>
        <strain evidence="3 4">NAP08</strain>
    </source>
</reference>
<dbReference type="CDD" id="cd01007">
    <property type="entry name" value="PBP2_BvgS_HisK_like"/>
    <property type="match status" value="1"/>
</dbReference>
<proteinExistence type="predicted"/>
<dbReference type="GO" id="GO:0043709">
    <property type="term" value="P:cell adhesion involved in single-species biofilm formation"/>
    <property type="evidence" value="ECO:0007669"/>
    <property type="project" value="TreeGrafter"/>
</dbReference>
<dbReference type="PROSITE" id="PS50887">
    <property type="entry name" value="GGDEF"/>
    <property type="match status" value="1"/>
</dbReference>
<dbReference type="PANTHER" id="PTHR45138">
    <property type="entry name" value="REGULATORY COMPONENTS OF SENSORY TRANSDUCTION SYSTEM"/>
    <property type="match status" value="1"/>
</dbReference>
<dbReference type="NCBIfam" id="TIGR00254">
    <property type="entry name" value="GGDEF"/>
    <property type="match status" value="1"/>
</dbReference>
<dbReference type="CDD" id="cd01949">
    <property type="entry name" value="GGDEF"/>
    <property type="match status" value="1"/>
</dbReference>
<dbReference type="RefSeq" id="WP_003418285.1">
    <property type="nucleotide sequence ID" value="NZ_GG770712.1"/>
</dbReference>
<dbReference type="GO" id="GO:0005886">
    <property type="term" value="C:plasma membrane"/>
    <property type="evidence" value="ECO:0007669"/>
    <property type="project" value="TreeGrafter"/>
</dbReference>
<dbReference type="Pfam" id="PF00990">
    <property type="entry name" value="GGDEF"/>
    <property type="match status" value="1"/>
</dbReference>
<comment type="caution">
    <text evidence="3">The sequence shown here is derived from an EMBL/GenBank/DDBJ whole genome shotgun (WGS) entry which is preliminary data.</text>
</comment>
<dbReference type="GO" id="GO:0052621">
    <property type="term" value="F:diguanylate cyclase activity"/>
    <property type="evidence" value="ECO:0007669"/>
    <property type="project" value="TreeGrafter"/>
</dbReference>
<dbReference type="EMBL" id="ADNX01000015">
    <property type="protein sequence ID" value="EFH08379.1"/>
    <property type="molecule type" value="Genomic_DNA"/>
</dbReference>
<organism evidence="3 4">
    <name type="scientific">Clostridioides difficile NAP08</name>
    <dbReference type="NCBI Taxonomy" id="525259"/>
    <lineage>
        <taxon>Bacteria</taxon>
        <taxon>Bacillati</taxon>
        <taxon>Bacillota</taxon>
        <taxon>Clostridia</taxon>
        <taxon>Peptostreptococcales</taxon>
        <taxon>Peptostreptococcaceae</taxon>
        <taxon>Clostridioides</taxon>
    </lineage>
</organism>
<keyword evidence="1" id="KW-0472">Membrane</keyword>
<dbReference type="SUPFAM" id="SSF55073">
    <property type="entry name" value="Nucleotide cyclase"/>
    <property type="match status" value="1"/>
</dbReference>
<feature type="transmembrane region" description="Helical" evidence="1">
    <location>
        <begin position="517"/>
        <end position="536"/>
    </location>
</feature>
<dbReference type="SUPFAM" id="SSF53850">
    <property type="entry name" value="Periplasmic binding protein-like II"/>
    <property type="match status" value="2"/>
</dbReference>
<dbReference type="InterPro" id="IPR050469">
    <property type="entry name" value="Diguanylate_Cyclase"/>
</dbReference>
<dbReference type="Pfam" id="PF00497">
    <property type="entry name" value="SBP_bac_3"/>
    <property type="match status" value="2"/>
</dbReference>